<evidence type="ECO:0000313" key="3">
    <source>
        <dbReference type="Proteomes" id="UP001549749"/>
    </source>
</evidence>
<proteinExistence type="predicted"/>
<dbReference type="SUPFAM" id="SSF52096">
    <property type="entry name" value="ClpP/crotonase"/>
    <property type="match status" value="1"/>
</dbReference>
<evidence type="ECO:0000259" key="1">
    <source>
        <dbReference type="Pfam" id="PF03572"/>
    </source>
</evidence>
<accession>A0ABV2T8Y5</accession>
<dbReference type="EMBL" id="JBEXAC010000002">
    <property type="protein sequence ID" value="MET6999112.1"/>
    <property type="molecule type" value="Genomic_DNA"/>
</dbReference>
<reference evidence="2 3" key="1">
    <citation type="submission" date="2024-06" db="EMBL/GenBank/DDBJ databases">
        <title>Chitinophaga defluvii sp. nov., isolated from municipal sewage.</title>
        <authorList>
            <person name="Zhang L."/>
        </authorList>
    </citation>
    <scope>NUCLEOTIDE SEQUENCE [LARGE SCALE GENOMIC DNA]</scope>
    <source>
        <strain evidence="2 3">H8</strain>
    </source>
</reference>
<dbReference type="InterPro" id="IPR029045">
    <property type="entry name" value="ClpP/crotonase-like_dom_sf"/>
</dbReference>
<sequence>MSQGKRLTASTKLASLCQVWGFLKYYHPAISTSRLDWDSVLIHKLITINRINNLLELHEFYENWLKELSPVEKCDTCISATALPDSARLNLDFKWMQAPCFTKQLITRLNFIKANRNQHRNPYVYYNDATALLYTIHEAPYGDTLPDTNHRLLALFRYWNIYNYFSPYKHLQDKDWNDALITAIPMFLAAKHPLEYEMAFMQCNARVQDTHAQVMLNTPVFISKFLGTYRLPIVVGSVGEEFVIKKVFADSSHPPIKLYPGDVILKIGQEPVVQKKQLFARYYAYSNEASLNRMVAERLSCYTDSVVTVTIRRGIHVLTEQMKCISDEQWWTFYPDYWMSNVTKATQQVQRADTNIGYINVGTLEQGQVDSVMQQQWHKAAIIFDCRAYPQQTAGLLANKLFSGAVTAYLAAIPDLTFPGTFKYLPIQIGDTENRDHYKGKIVILCNEETQSQAESMCLMFQQYPGVVTIGSQTAGANGNAISFEMPGGISGVLISSIGILEASGRQHQRKGVGVDMYVKPTLEGIKQERDEVLEKAITYLLNSK</sequence>
<protein>
    <submittedName>
        <fullName evidence="2">S41 family peptidase</fullName>
    </submittedName>
</protein>
<evidence type="ECO:0000313" key="2">
    <source>
        <dbReference type="EMBL" id="MET6999112.1"/>
    </source>
</evidence>
<dbReference type="RefSeq" id="WP_354661679.1">
    <property type="nucleotide sequence ID" value="NZ_JBEXAC010000002.1"/>
</dbReference>
<dbReference type="Pfam" id="PF03572">
    <property type="entry name" value="Peptidase_S41"/>
    <property type="match status" value="1"/>
</dbReference>
<gene>
    <name evidence="2" type="ORF">ABR189_17120</name>
</gene>
<feature type="domain" description="Tail specific protease" evidence="1">
    <location>
        <begin position="435"/>
        <end position="518"/>
    </location>
</feature>
<dbReference type="Proteomes" id="UP001549749">
    <property type="component" value="Unassembled WGS sequence"/>
</dbReference>
<organism evidence="2 3">
    <name type="scientific">Chitinophaga defluvii</name>
    <dbReference type="NCBI Taxonomy" id="3163343"/>
    <lineage>
        <taxon>Bacteria</taxon>
        <taxon>Pseudomonadati</taxon>
        <taxon>Bacteroidota</taxon>
        <taxon>Chitinophagia</taxon>
        <taxon>Chitinophagales</taxon>
        <taxon>Chitinophagaceae</taxon>
        <taxon>Chitinophaga</taxon>
    </lineage>
</organism>
<keyword evidence="3" id="KW-1185">Reference proteome</keyword>
<dbReference type="Gene3D" id="3.90.226.10">
    <property type="entry name" value="2-enoyl-CoA Hydratase, Chain A, domain 1"/>
    <property type="match status" value="1"/>
</dbReference>
<comment type="caution">
    <text evidence="2">The sequence shown here is derived from an EMBL/GenBank/DDBJ whole genome shotgun (WGS) entry which is preliminary data.</text>
</comment>
<dbReference type="InterPro" id="IPR005151">
    <property type="entry name" value="Tail-specific_protease"/>
</dbReference>
<name>A0ABV2T8Y5_9BACT</name>